<dbReference type="PROSITE" id="PS50126">
    <property type="entry name" value="S1"/>
    <property type="match status" value="2"/>
</dbReference>
<sequence>MWASNVSSACGTDFIPLRFSNCDLFSHHASSSSFFSSSRCSSSSSSTVSFLPSALCFPSEAGPASASSSTGGGGGGSRGVVRVCGKRGKCLVVGNRRPHRMLDYGGGTGEFRVFATADVEKSDAVVQPKLESVEVKEAVKLDRKAADWKKAEKVMESGAIHKGRIDACNSGGLLVRFGSLQGFLPFSQMTVARLPKDGSKTLAEVAKELVGELIFVKIIEVNEEERRLIFSEKQASLIESLRQIQVGSIFDGRVNSVADFGAFVDLQLPDGSYPVSGLIHVSELSWDPVRNPRDLLEEGQMVRVKVIQVDLDRMRLALSMKQLQADPLLETLDTLMPVEAQEGTLSTDSVVLDAELLATSLPGLEQICAEILQEEGIKGITLGRQKLEQRVVSQDLELWLSNEPVEDGKFSLLARAGRQVQEVQLNTELDREGIKAAVQRVTGRVP</sequence>
<dbReference type="PANTHER" id="PTHR47559">
    <property type="entry name" value="OS03G0844900 PROTEIN"/>
    <property type="match status" value="1"/>
</dbReference>
<evidence type="ECO:0000313" key="3">
    <source>
        <dbReference type="Proteomes" id="UP001497512"/>
    </source>
</evidence>
<keyword evidence="3" id="KW-1185">Reference proteome</keyword>
<dbReference type="SMART" id="SM00316">
    <property type="entry name" value="S1"/>
    <property type="match status" value="2"/>
</dbReference>
<dbReference type="Pfam" id="PF00575">
    <property type="entry name" value="S1"/>
    <property type="match status" value="2"/>
</dbReference>
<protein>
    <recommendedName>
        <fullName evidence="1">S1 motif domain-containing protein</fullName>
    </recommendedName>
</protein>
<dbReference type="SUPFAM" id="SSF50249">
    <property type="entry name" value="Nucleic acid-binding proteins"/>
    <property type="match status" value="2"/>
</dbReference>
<dbReference type="Gene3D" id="2.40.50.140">
    <property type="entry name" value="Nucleic acid-binding proteins"/>
    <property type="match status" value="2"/>
</dbReference>
<dbReference type="InterPro" id="IPR052757">
    <property type="entry name" value="Ribosomal_protein_S1"/>
</dbReference>
<accession>A0ABP0V214</accession>
<dbReference type="EMBL" id="OZ019900">
    <property type="protein sequence ID" value="CAK9234104.1"/>
    <property type="molecule type" value="Genomic_DNA"/>
</dbReference>
<organism evidence="2 3">
    <name type="scientific">Sphagnum troendelagicum</name>
    <dbReference type="NCBI Taxonomy" id="128251"/>
    <lineage>
        <taxon>Eukaryota</taxon>
        <taxon>Viridiplantae</taxon>
        <taxon>Streptophyta</taxon>
        <taxon>Embryophyta</taxon>
        <taxon>Bryophyta</taxon>
        <taxon>Sphagnophytina</taxon>
        <taxon>Sphagnopsida</taxon>
        <taxon>Sphagnales</taxon>
        <taxon>Sphagnaceae</taxon>
        <taxon>Sphagnum</taxon>
    </lineage>
</organism>
<gene>
    <name evidence="2" type="ORF">CSSPTR1EN2_LOCUS22017</name>
</gene>
<dbReference type="InterPro" id="IPR003029">
    <property type="entry name" value="S1_domain"/>
</dbReference>
<dbReference type="InterPro" id="IPR012340">
    <property type="entry name" value="NA-bd_OB-fold"/>
</dbReference>
<evidence type="ECO:0000259" key="1">
    <source>
        <dbReference type="PROSITE" id="PS50126"/>
    </source>
</evidence>
<reference evidence="2" key="1">
    <citation type="submission" date="2024-02" db="EMBL/GenBank/DDBJ databases">
        <authorList>
            <consortium name="ELIXIR-Norway"/>
            <consortium name="Elixir Norway"/>
        </authorList>
    </citation>
    <scope>NUCLEOTIDE SEQUENCE</scope>
</reference>
<dbReference type="Proteomes" id="UP001497512">
    <property type="component" value="Chromosome 8"/>
</dbReference>
<feature type="domain" description="S1 motif" evidence="1">
    <location>
        <begin position="158"/>
        <end position="233"/>
    </location>
</feature>
<dbReference type="PANTHER" id="PTHR47559:SF1">
    <property type="entry name" value="OS03G0844900 PROTEIN"/>
    <property type="match status" value="1"/>
</dbReference>
<name>A0ABP0V214_9BRYO</name>
<evidence type="ECO:0000313" key="2">
    <source>
        <dbReference type="EMBL" id="CAK9234104.1"/>
    </source>
</evidence>
<feature type="domain" description="S1 motif" evidence="1">
    <location>
        <begin position="247"/>
        <end position="321"/>
    </location>
</feature>
<proteinExistence type="predicted"/>